<dbReference type="PRINTS" id="PR00813">
    <property type="entry name" value="BCTERIALGSPG"/>
</dbReference>
<dbReference type="GO" id="GO:0015628">
    <property type="term" value="P:protein secretion by the type II secretion system"/>
    <property type="evidence" value="ECO:0007669"/>
    <property type="project" value="InterPro"/>
</dbReference>
<evidence type="ECO:0000313" key="4">
    <source>
        <dbReference type="Proteomes" id="UP000010798"/>
    </source>
</evidence>
<name>L0DJB0_SINAD</name>
<dbReference type="OrthoDB" id="265681at2"/>
<dbReference type="PANTHER" id="PTHR30093:SF2">
    <property type="entry name" value="TYPE II SECRETION SYSTEM PROTEIN H"/>
    <property type="match status" value="1"/>
</dbReference>
<dbReference type="Proteomes" id="UP000010798">
    <property type="component" value="Chromosome"/>
</dbReference>
<sequence length="366" mass="38731">MKAIPRIPAGRRAFTLIELLVVIAIIAVLIALLLPAVQAAREAARRSQCTNNLKQLGLALANYESSNACYPMAAFAQYLPSGSVNQGMSCFVGLLAYMEQAPLYAAFNTSFGYRCDANSTVSAAGLSVLWCPSDTEIAGVFYTEPAGKAKKAFPQNFMFTSYGGCYGAWASSTTNPAASLQQQNGAIVSNGINPVFGYGSGYSRNVVSIASVTDGTSNSISFGEHAHGLLSKTDGNSSFYKWNWWVSGNYGDTAFTVFYPINVQKKSRDWDNGASSGGYTEGGAFLNAATSFHSGGANFAMCDGSVRFLKDSISTWALDGTGTPPGASFNQSTMLWSVTDPTQYKPGVYQALGTINGGEVISADAY</sequence>
<evidence type="ECO:0000256" key="1">
    <source>
        <dbReference type="ARBA" id="ARBA00022481"/>
    </source>
</evidence>
<dbReference type="InterPro" id="IPR011453">
    <property type="entry name" value="DUF1559"/>
</dbReference>
<dbReference type="InterPro" id="IPR027558">
    <property type="entry name" value="Pre_pil_HX9DG_C"/>
</dbReference>
<organism evidence="3 4">
    <name type="scientific">Singulisphaera acidiphila (strain ATCC BAA-1392 / DSM 18658 / VKM B-2454 / MOB10)</name>
    <dbReference type="NCBI Taxonomy" id="886293"/>
    <lineage>
        <taxon>Bacteria</taxon>
        <taxon>Pseudomonadati</taxon>
        <taxon>Planctomycetota</taxon>
        <taxon>Planctomycetia</taxon>
        <taxon>Isosphaerales</taxon>
        <taxon>Isosphaeraceae</taxon>
        <taxon>Singulisphaera</taxon>
    </lineage>
</organism>
<dbReference type="InterPro" id="IPR045584">
    <property type="entry name" value="Pilin-like"/>
</dbReference>
<dbReference type="PANTHER" id="PTHR30093">
    <property type="entry name" value="GENERAL SECRETION PATHWAY PROTEIN G"/>
    <property type="match status" value="1"/>
</dbReference>
<proteinExistence type="predicted"/>
<dbReference type="Pfam" id="PF07963">
    <property type="entry name" value="N_methyl"/>
    <property type="match status" value="1"/>
</dbReference>
<dbReference type="HOGENOM" id="CLU_041661_0_0_0"/>
<keyword evidence="4" id="KW-1185">Reference proteome</keyword>
<evidence type="ECO:0000313" key="3">
    <source>
        <dbReference type="EMBL" id="AGA28920.1"/>
    </source>
</evidence>
<dbReference type="Gene3D" id="3.30.700.10">
    <property type="entry name" value="Glycoprotein, Type 4 Pilin"/>
    <property type="match status" value="1"/>
</dbReference>
<dbReference type="InterPro" id="IPR012902">
    <property type="entry name" value="N_methyl_site"/>
</dbReference>
<reference evidence="3 4" key="1">
    <citation type="submission" date="2012-02" db="EMBL/GenBank/DDBJ databases">
        <title>Complete sequence of chromosome of Singulisphaera acidiphila DSM 18658.</title>
        <authorList>
            <consortium name="US DOE Joint Genome Institute (JGI-PGF)"/>
            <person name="Lucas S."/>
            <person name="Copeland A."/>
            <person name="Lapidus A."/>
            <person name="Glavina del Rio T."/>
            <person name="Dalin E."/>
            <person name="Tice H."/>
            <person name="Bruce D."/>
            <person name="Goodwin L."/>
            <person name="Pitluck S."/>
            <person name="Peters L."/>
            <person name="Ovchinnikova G."/>
            <person name="Chertkov O."/>
            <person name="Kyrpides N."/>
            <person name="Mavromatis K."/>
            <person name="Ivanova N."/>
            <person name="Brettin T."/>
            <person name="Detter J.C."/>
            <person name="Han C."/>
            <person name="Larimer F."/>
            <person name="Land M."/>
            <person name="Hauser L."/>
            <person name="Markowitz V."/>
            <person name="Cheng J.-F."/>
            <person name="Hugenholtz P."/>
            <person name="Woyke T."/>
            <person name="Wu D."/>
            <person name="Tindall B."/>
            <person name="Pomrenke H."/>
            <person name="Brambilla E."/>
            <person name="Klenk H.-P."/>
            <person name="Eisen J.A."/>
        </authorList>
    </citation>
    <scope>NUCLEOTIDE SEQUENCE [LARGE SCALE GENOMIC DNA]</scope>
    <source>
        <strain evidence="4">ATCC BAA-1392 / DSM 18658 / VKM B-2454 / MOB10</strain>
    </source>
</reference>
<protein>
    <submittedName>
        <fullName evidence="3">Prepilin-type N-terminal cleavage/methylation domain-containing protein</fullName>
    </submittedName>
</protein>
<dbReference type="AlphaFoldDB" id="L0DJB0"/>
<dbReference type="Pfam" id="PF07596">
    <property type="entry name" value="SBP_bac_10"/>
    <property type="match status" value="1"/>
</dbReference>
<dbReference type="EMBL" id="CP003364">
    <property type="protein sequence ID" value="AGA28920.1"/>
    <property type="molecule type" value="Genomic_DNA"/>
</dbReference>
<dbReference type="KEGG" id="saci:Sinac_4750"/>
<evidence type="ECO:0000259" key="2">
    <source>
        <dbReference type="Pfam" id="PF07596"/>
    </source>
</evidence>
<gene>
    <name evidence="3" type="ordered locus">Sinac_4750</name>
</gene>
<dbReference type="GO" id="GO:0015627">
    <property type="term" value="C:type II protein secretion system complex"/>
    <property type="evidence" value="ECO:0007669"/>
    <property type="project" value="InterPro"/>
</dbReference>
<keyword evidence="1" id="KW-0488">Methylation</keyword>
<dbReference type="NCBIfam" id="TIGR04294">
    <property type="entry name" value="pre_pil_HX9DG"/>
    <property type="match status" value="1"/>
</dbReference>
<dbReference type="InterPro" id="IPR000983">
    <property type="entry name" value="Bac_GSPG_pilin"/>
</dbReference>
<dbReference type="NCBIfam" id="TIGR02532">
    <property type="entry name" value="IV_pilin_GFxxxE"/>
    <property type="match status" value="1"/>
</dbReference>
<accession>L0DJB0</accession>
<dbReference type="SUPFAM" id="SSF54523">
    <property type="entry name" value="Pili subunits"/>
    <property type="match status" value="1"/>
</dbReference>
<dbReference type="RefSeq" id="WP_015248034.1">
    <property type="nucleotide sequence ID" value="NC_019892.1"/>
</dbReference>
<dbReference type="eggNOG" id="COG2165">
    <property type="taxonomic scope" value="Bacteria"/>
</dbReference>
<dbReference type="STRING" id="886293.Sinac_4750"/>
<feature type="domain" description="DUF1559" evidence="2">
    <location>
        <begin position="38"/>
        <end position="313"/>
    </location>
</feature>